<dbReference type="Proteomes" id="UP000601435">
    <property type="component" value="Unassembled WGS sequence"/>
</dbReference>
<sequence length="806" mass="89723">MVVLQLFVLLHFMACIFWYIGNGWPSVQELRGRQGDTDVPGWFMVYEGMNVQRGSISQPEVPVLNQYLLAVYIMVVVVTNDSNSLASPSSWPELFWLLVSFVISVAVMGHIDGTLVGKVISQDESIVEQRVMRARIDTFIKNSGLPPDLVEQIRMSAGADGDSGVNVLASSNKTQKAADVRVMESVLANLSYSLLQRVGRRVFLKWLQALPIFKDCSDPFLLHLATSCRLLTSSAGAFVCRAGEPTSYFVVLKSGSAQLRDMNSDEVDRVDERGTALCDMSCLFGLRHEISIVSEEDSVFIKCPLEQLNHALALYPKDHEAIHNNVLKLTPDPSHEQEGNEDVIDNQGMVGMWGDDDEDMAKSQASHTSRRRRKRKEGGVDLVAELNLHDLSLEGVAKVRKLIKQFQKTQEQERIGDFIAYAAQGKLEQMEAMLRSNKVNVSCVNWDMRTALHVAVSNGHGTIVEKLIIEYLAPLTVQDRFGHTPLDDAVRERHAEVAEFLIEASAEFKGGVSAAVQLCEAAANGETAQLELLVDVIGVDPNLGDYDARTALHLAASNGHLETITKMLEFGGLDLSPLDRFDQTPLDDAIRHEHVAVQRLLKAEGAQMGKVEFGVALCEAASQNDLGKIRQMIEAGVRAGMADYDYRTALHLACSNGHLETCVFLLREGKVDPNPLDRFLNTPMDDAVRHEQHDVVQLLVKYRGRPSQDEELQGGVRSEFINMMEEEGNRKDADKLEKELKTNGFAEVLEKLVKLRSDIENEVHQFIASATNIRYDVCKILHMAMMLGEDSVRGKMEMEEFKIGFQ</sequence>
<accession>A0A813CDU8</accession>
<keyword evidence="3" id="KW-0812">Transmembrane</keyword>
<feature type="region of interest" description="Disordered" evidence="2">
    <location>
        <begin position="354"/>
        <end position="376"/>
    </location>
</feature>
<dbReference type="PANTHER" id="PTHR45743:SF2">
    <property type="entry name" value="POTASSIUM CHANNEL AKT1"/>
    <property type="match status" value="1"/>
</dbReference>
<keyword evidence="1" id="KW-0040">ANK repeat</keyword>
<dbReference type="AlphaFoldDB" id="A0A813CDU8"/>
<dbReference type="Pfam" id="PF12796">
    <property type="entry name" value="Ank_2"/>
    <property type="match status" value="3"/>
</dbReference>
<keyword evidence="3" id="KW-0472">Membrane</keyword>
<feature type="repeat" description="ANK" evidence="1">
    <location>
        <begin position="645"/>
        <end position="678"/>
    </location>
</feature>
<evidence type="ECO:0000256" key="1">
    <source>
        <dbReference type="PROSITE-ProRule" id="PRU00023"/>
    </source>
</evidence>
<dbReference type="PROSITE" id="PS50088">
    <property type="entry name" value="ANK_REPEAT"/>
    <property type="match status" value="4"/>
</dbReference>
<dbReference type="GO" id="GO:0005249">
    <property type="term" value="F:voltage-gated potassium channel activity"/>
    <property type="evidence" value="ECO:0007669"/>
    <property type="project" value="InterPro"/>
</dbReference>
<dbReference type="SMART" id="SM00100">
    <property type="entry name" value="cNMP"/>
    <property type="match status" value="1"/>
</dbReference>
<keyword evidence="6" id="KW-1185">Reference proteome</keyword>
<feature type="transmembrane region" description="Helical" evidence="3">
    <location>
        <begin position="6"/>
        <end position="24"/>
    </location>
</feature>
<feature type="repeat" description="ANK" evidence="1">
    <location>
        <begin position="481"/>
        <end position="507"/>
    </location>
</feature>
<dbReference type="InterPro" id="IPR036770">
    <property type="entry name" value="Ankyrin_rpt-contain_sf"/>
</dbReference>
<feature type="non-terminal residue" evidence="5">
    <location>
        <position position="806"/>
    </location>
</feature>
<dbReference type="Gene3D" id="2.60.120.10">
    <property type="entry name" value="Jelly Rolls"/>
    <property type="match status" value="1"/>
</dbReference>
<proteinExistence type="predicted"/>
<evidence type="ECO:0000256" key="2">
    <source>
        <dbReference type="SAM" id="MobiDB-lite"/>
    </source>
</evidence>
<dbReference type="PROSITE" id="PS50297">
    <property type="entry name" value="ANK_REP_REGION"/>
    <property type="match status" value="3"/>
</dbReference>
<dbReference type="InterPro" id="IPR045319">
    <property type="entry name" value="KAT/AKT"/>
</dbReference>
<evidence type="ECO:0000256" key="3">
    <source>
        <dbReference type="SAM" id="Phobius"/>
    </source>
</evidence>
<evidence type="ECO:0000313" key="6">
    <source>
        <dbReference type="Proteomes" id="UP000601435"/>
    </source>
</evidence>
<feature type="domain" description="Cyclic nucleotide-binding" evidence="4">
    <location>
        <begin position="212"/>
        <end position="285"/>
    </location>
</feature>
<dbReference type="InterPro" id="IPR018490">
    <property type="entry name" value="cNMP-bd_dom_sf"/>
</dbReference>
<dbReference type="Gene3D" id="1.25.40.20">
    <property type="entry name" value="Ankyrin repeat-containing domain"/>
    <property type="match status" value="3"/>
</dbReference>
<protein>
    <submittedName>
        <fullName evidence="5">SKOR protein</fullName>
    </submittedName>
</protein>
<evidence type="ECO:0000313" key="5">
    <source>
        <dbReference type="EMBL" id="CAE7940510.1"/>
    </source>
</evidence>
<dbReference type="InterPro" id="IPR014710">
    <property type="entry name" value="RmlC-like_jellyroll"/>
</dbReference>
<dbReference type="PANTHER" id="PTHR45743">
    <property type="entry name" value="POTASSIUM CHANNEL AKT1"/>
    <property type="match status" value="1"/>
</dbReference>
<dbReference type="EMBL" id="CAJNJA010091519">
    <property type="protein sequence ID" value="CAE7940510.1"/>
    <property type="molecule type" value="Genomic_DNA"/>
</dbReference>
<feature type="repeat" description="ANK" evidence="1">
    <location>
        <begin position="547"/>
        <end position="580"/>
    </location>
</feature>
<keyword evidence="3" id="KW-1133">Transmembrane helix</keyword>
<dbReference type="InterPro" id="IPR000595">
    <property type="entry name" value="cNMP-bd_dom"/>
</dbReference>
<organism evidence="5 6">
    <name type="scientific">Symbiodinium necroappetens</name>
    <dbReference type="NCBI Taxonomy" id="1628268"/>
    <lineage>
        <taxon>Eukaryota</taxon>
        <taxon>Sar</taxon>
        <taxon>Alveolata</taxon>
        <taxon>Dinophyceae</taxon>
        <taxon>Suessiales</taxon>
        <taxon>Symbiodiniaceae</taxon>
        <taxon>Symbiodinium</taxon>
    </lineage>
</organism>
<name>A0A813CDU8_9DINO</name>
<feature type="repeat" description="ANK" evidence="1">
    <location>
        <begin position="447"/>
        <end position="480"/>
    </location>
</feature>
<dbReference type="OrthoDB" id="426293at2759"/>
<dbReference type="InterPro" id="IPR002110">
    <property type="entry name" value="Ankyrin_rpt"/>
</dbReference>
<comment type="caution">
    <text evidence="5">The sequence shown here is derived from an EMBL/GenBank/DDBJ whole genome shotgun (WGS) entry which is preliminary data.</text>
</comment>
<dbReference type="SUPFAM" id="SSF48403">
    <property type="entry name" value="Ankyrin repeat"/>
    <property type="match status" value="1"/>
</dbReference>
<reference evidence="5" key="1">
    <citation type="submission" date="2021-02" db="EMBL/GenBank/DDBJ databases">
        <authorList>
            <person name="Dougan E. K."/>
            <person name="Rhodes N."/>
            <person name="Thang M."/>
            <person name="Chan C."/>
        </authorList>
    </citation>
    <scope>NUCLEOTIDE SEQUENCE</scope>
</reference>
<dbReference type="CDD" id="cd00038">
    <property type="entry name" value="CAP_ED"/>
    <property type="match status" value="1"/>
</dbReference>
<dbReference type="SUPFAM" id="SSF51206">
    <property type="entry name" value="cAMP-binding domain-like"/>
    <property type="match status" value="1"/>
</dbReference>
<evidence type="ECO:0000259" key="4">
    <source>
        <dbReference type="PROSITE" id="PS50042"/>
    </source>
</evidence>
<dbReference type="PROSITE" id="PS50042">
    <property type="entry name" value="CNMP_BINDING_3"/>
    <property type="match status" value="1"/>
</dbReference>
<dbReference type="SMART" id="SM00248">
    <property type="entry name" value="ANK"/>
    <property type="match status" value="6"/>
</dbReference>
<gene>
    <name evidence="5" type="primary">SKOR</name>
    <name evidence="5" type="ORF">SNEC2469_LOCUS33918</name>
</gene>